<comment type="function">
    <text evidence="2">Pyridoxal 5'-phosphate (PLP)-binding protein, which is involved in PLP homeostasis.</text>
</comment>
<dbReference type="NCBIfam" id="TIGR00044">
    <property type="entry name" value="YggS family pyridoxal phosphate-dependent enzyme"/>
    <property type="match status" value="1"/>
</dbReference>
<feature type="modified residue" description="N6-(pyridoxal phosphate)lysine" evidence="2">
    <location>
        <position position="74"/>
    </location>
</feature>
<name>A0ABS2KM73_9GAMM</name>
<comment type="similarity">
    <text evidence="2 3">Belongs to the pyridoxal phosphate-binding protein YggS/PROSC family.</text>
</comment>
<dbReference type="Pfam" id="PF01168">
    <property type="entry name" value="Ala_racemase_N"/>
    <property type="match status" value="1"/>
</dbReference>
<dbReference type="InterPro" id="IPR029066">
    <property type="entry name" value="PLP-binding_barrel"/>
</dbReference>
<dbReference type="PANTHER" id="PTHR10146">
    <property type="entry name" value="PROLINE SYNTHETASE CO-TRANSCRIBED BACTERIAL HOMOLOG PROTEIN"/>
    <property type="match status" value="1"/>
</dbReference>
<reference evidence="5" key="1">
    <citation type="submission" date="2020-10" db="EMBL/GenBank/DDBJ databases">
        <title>Phylogeny of dyella-like bacteria.</title>
        <authorList>
            <person name="Fu J."/>
        </authorList>
    </citation>
    <scope>NUCLEOTIDE SEQUENCE</scope>
    <source>
        <strain evidence="5">DHON07</strain>
    </source>
</reference>
<dbReference type="SUPFAM" id="SSF51419">
    <property type="entry name" value="PLP-binding barrel"/>
    <property type="match status" value="1"/>
</dbReference>
<sequence length="265" mass="28734">MAPTSSSTSRPASACRWWWPTWWRAISSRASGVDPLTDAAQLAANWAAVRRRVDEACQAAGRDPAEVTILPVSKTFGADTVRAALGLGLHRFGENKVQEVRDKAAALAGEAIEWVVIGHLQTNKAKDVARLAHEVQSLDRLDLAEALHHRLQLEGRSLDVLVQVKTASEESKTGLPPGELPAFLVALRAYPTLHVRGLMTLATLSEDAGEVRACFRRLRELRDRSAAEGHDLPRLSMGMSGDFPLAIAEGATEIRIGTAIFGGRH</sequence>
<gene>
    <name evidence="5" type="ORF">ISS99_21175</name>
</gene>
<dbReference type="HAMAP" id="MF_02087">
    <property type="entry name" value="PLP_homeostasis"/>
    <property type="match status" value="1"/>
</dbReference>
<dbReference type="PIRSF" id="PIRSF004848">
    <property type="entry name" value="YBL036c_PLPDEIII"/>
    <property type="match status" value="1"/>
</dbReference>
<organism evidence="5 6">
    <name type="scientific">Dyella mobilis</name>
    <dbReference type="NCBI Taxonomy" id="1849582"/>
    <lineage>
        <taxon>Bacteria</taxon>
        <taxon>Pseudomonadati</taxon>
        <taxon>Pseudomonadota</taxon>
        <taxon>Gammaproteobacteria</taxon>
        <taxon>Lysobacterales</taxon>
        <taxon>Rhodanobacteraceae</taxon>
        <taxon>Dyella</taxon>
    </lineage>
</organism>
<dbReference type="CDD" id="cd00635">
    <property type="entry name" value="PLPDE_III_YBL036c_like"/>
    <property type="match status" value="1"/>
</dbReference>
<protein>
    <recommendedName>
        <fullName evidence="2">Pyridoxal phosphate homeostasis protein</fullName>
        <shortName evidence="2">PLP homeostasis protein</shortName>
    </recommendedName>
</protein>
<comment type="caution">
    <text evidence="5">The sequence shown here is derived from an EMBL/GenBank/DDBJ whole genome shotgun (WGS) entry which is preliminary data.</text>
</comment>
<dbReference type="InterPro" id="IPR011078">
    <property type="entry name" value="PyrdxlP_homeostasis"/>
</dbReference>
<evidence type="ECO:0000256" key="2">
    <source>
        <dbReference type="HAMAP-Rule" id="MF_02087"/>
    </source>
</evidence>
<dbReference type="PANTHER" id="PTHR10146:SF14">
    <property type="entry name" value="PYRIDOXAL PHOSPHATE HOMEOSTASIS PROTEIN"/>
    <property type="match status" value="1"/>
</dbReference>
<feature type="domain" description="Alanine racemase N-terminal" evidence="4">
    <location>
        <begin position="47"/>
        <end position="264"/>
    </location>
</feature>
<evidence type="ECO:0000313" key="5">
    <source>
        <dbReference type="EMBL" id="MBM7132049.1"/>
    </source>
</evidence>
<dbReference type="Proteomes" id="UP001430193">
    <property type="component" value="Unassembled WGS sequence"/>
</dbReference>
<dbReference type="Gene3D" id="3.20.20.10">
    <property type="entry name" value="Alanine racemase"/>
    <property type="match status" value="1"/>
</dbReference>
<accession>A0ABS2KM73</accession>
<keyword evidence="6" id="KW-1185">Reference proteome</keyword>
<evidence type="ECO:0000313" key="6">
    <source>
        <dbReference type="Proteomes" id="UP001430193"/>
    </source>
</evidence>
<evidence type="ECO:0000256" key="3">
    <source>
        <dbReference type="RuleBase" id="RU004514"/>
    </source>
</evidence>
<proteinExistence type="inferred from homology"/>
<keyword evidence="1 2" id="KW-0663">Pyridoxal phosphate</keyword>
<dbReference type="EMBL" id="JADIKF010000040">
    <property type="protein sequence ID" value="MBM7132049.1"/>
    <property type="molecule type" value="Genomic_DNA"/>
</dbReference>
<evidence type="ECO:0000256" key="1">
    <source>
        <dbReference type="ARBA" id="ARBA00022898"/>
    </source>
</evidence>
<dbReference type="InterPro" id="IPR001608">
    <property type="entry name" value="Ala_racemase_N"/>
</dbReference>
<evidence type="ECO:0000259" key="4">
    <source>
        <dbReference type="Pfam" id="PF01168"/>
    </source>
</evidence>